<keyword evidence="1" id="KW-0732">Signal</keyword>
<organism evidence="2 3">
    <name type="scientific">Shimia marina</name>
    <dbReference type="NCBI Taxonomy" id="321267"/>
    <lineage>
        <taxon>Bacteria</taxon>
        <taxon>Pseudomonadati</taxon>
        <taxon>Pseudomonadota</taxon>
        <taxon>Alphaproteobacteria</taxon>
        <taxon>Rhodobacterales</taxon>
        <taxon>Roseobacteraceae</taxon>
    </lineage>
</organism>
<dbReference type="Proteomes" id="UP000054823">
    <property type="component" value="Unassembled WGS sequence"/>
</dbReference>
<evidence type="ECO:0000256" key="1">
    <source>
        <dbReference type="SAM" id="SignalP"/>
    </source>
</evidence>
<accession>A0A0P1ESX1</accession>
<dbReference type="EMBL" id="CYPW01000027">
    <property type="protein sequence ID" value="CUH53283.1"/>
    <property type="molecule type" value="Genomic_DNA"/>
</dbReference>
<name>A0A0P1ESX1_9RHOB</name>
<gene>
    <name evidence="2" type="ORF">SHM7688_02736</name>
</gene>
<dbReference type="AlphaFoldDB" id="A0A0P1ESX1"/>
<keyword evidence="3" id="KW-1185">Reference proteome</keyword>
<dbReference type="RefSeq" id="WP_058240457.1">
    <property type="nucleotide sequence ID" value="NZ_CYPW01000027.1"/>
</dbReference>
<dbReference type="STRING" id="321267.SHM7688_02736"/>
<sequence>MIKLAVCAAATTLTLALPATAQSLLGTWHCLDKDTEGQAVSTIEFKKNGIMLADMRITYFVPEFDVRARAKYKSRYNFTEEGILTDTPMRARILSFTADGEDISKGEEAKMLKEFLMKDDNVQAKVTTLTATDLIIRAEGRDIVCSRDAAYLGS</sequence>
<feature type="chain" id="PRO_5006061866" evidence="1">
    <location>
        <begin position="22"/>
        <end position="154"/>
    </location>
</feature>
<reference evidence="2 3" key="1">
    <citation type="submission" date="2015-09" db="EMBL/GenBank/DDBJ databases">
        <authorList>
            <consortium name="Swine Surveillance"/>
        </authorList>
    </citation>
    <scope>NUCLEOTIDE SEQUENCE [LARGE SCALE GENOMIC DNA]</scope>
    <source>
        <strain evidence="2 3">CECT 7688</strain>
    </source>
</reference>
<feature type="signal peptide" evidence="1">
    <location>
        <begin position="1"/>
        <end position="21"/>
    </location>
</feature>
<evidence type="ECO:0000313" key="3">
    <source>
        <dbReference type="Proteomes" id="UP000054823"/>
    </source>
</evidence>
<proteinExistence type="predicted"/>
<evidence type="ECO:0000313" key="2">
    <source>
        <dbReference type="EMBL" id="CUH53283.1"/>
    </source>
</evidence>
<protein>
    <submittedName>
        <fullName evidence="2">Uncharacterized protein</fullName>
    </submittedName>
</protein>